<proteinExistence type="predicted"/>
<gene>
    <name evidence="4" type="ORF">DILT_LOCUS14370</name>
</gene>
<dbReference type="SUPFAM" id="SSF47923">
    <property type="entry name" value="Ypt/Rab-GAP domain of gyp1p"/>
    <property type="match status" value="1"/>
</dbReference>
<dbReference type="EMBL" id="UYRU01073950">
    <property type="protein sequence ID" value="VDN24056.1"/>
    <property type="molecule type" value="Genomic_DNA"/>
</dbReference>
<keyword evidence="1" id="KW-0343">GTPase activation</keyword>
<dbReference type="OrthoDB" id="206700at2759"/>
<sequence length="65" mass="7844">MTSPDIWSRLQNLQLEPFFTLSWVLTWFTHILSNSNDIHRLYDLFLATDSIMLIYLSVSVSYYYY</sequence>
<dbReference type="PANTHER" id="PTHR20913:SF7">
    <property type="entry name" value="RE60063P"/>
    <property type="match status" value="1"/>
</dbReference>
<feature type="transmembrane region" description="Helical" evidence="2">
    <location>
        <begin position="15"/>
        <end position="32"/>
    </location>
</feature>
<accession>A0A3P7Q0V1</accession>
<keyword evidence="2" id="KW-1133">Transmembrane helix</keyword>
<evidence type="ECO:0000256" key="1">
    <source>
        <dbReference type="ARBA" id="ARBA00022468"/>
    </source>
</evidence>
<dbReference type="AlphaFoldDB" id="A0A3P7Q0V1"/>
<dbReference type="GO" id="GO:0006888">
    <property type="term" value="P:endoplasmic reticulum to Golgi vesicle-mediated transport"/>
    <property type="evidence" value="ECO:0007669"/>
    <property type="project" value="TreeGrafter"/>
</dbReference>
<dbReference type="InterPro" id="IPR000195">
    <property type="entry name" value="Rab-GAP-TBC_dom"/>
</dbReference>
<keyword evidence="2" id="KW-0812">Transmembrane</keyword>
<evidence type="ECO:0000313" key="4">
    <source>
        <dbReference type="EMBL" id="VDN24056.1"/>
    </source>
</evidence>
<dbReference type="GO" id="GO:0005096">
    <property type="term" value="F:GTPase activator activity"/>
    <property type="evidence" value="ECO:0007669"/>
    <property type="project" value="UniProtKB-KW"/>
</dbReference>
<name>A0A3P7Q0V1_DIBLA</name>
<feature type="domain" description="Rab-GAP TBC" evidence="3">
    <location>
        <begin position="1"/>
        <end position="49"/>
    </location>
</feature>
<reference evidence="4 5" key="1">
    <citation type="submission" date="2018-11" db="EMBL/GenBank/DDBJ databases">
        <authorList>
            <consortium name="Pathogen Informatics"/>
        </authorList>
    </citation>
    <scope>NUCLEOTIDE SEQUENCE [LARGE SCALE GENOMIC DNA]</scope>
</reference>
<keyword evidence="5" id="KW-1185">Reference proteome</keyword>
<dbReference type="GO" id="GO:0005789">
    <property type="term" value="C:endoplasmic reticulum membrane"/>
    <property type="evidence" value="ECO:0007669"/>
    <property type="project" value="TreeGrafter"/>
</dbReference>
<evidence type="ECO:0000256" key="2">
    <source>
        <dbReference type="SAM" id="Phobius"/>
    </source>
</evidence>
<protein>
    <recommendedName>
        <fullName evidence="3">Rab-GAP TBC domain-containing protein</fullName>
    </recommendedName>
</protein>
<dbReference type="PROSITE" id="PS50086">
    <property type="entry name" value="TBC_RABGAP"/>
    <property type="match status" value="1"/>
</dbReference>
<dbReference type="InterPro" id="IPR035969">
    <property type="entry name" value="Rab-GAP_TBC_sf"/>
</dbReference>
<dbReference type="InterPro" id="IPR045913">
    <property type="entry name" value="TBC20/Gyp8-like"/>
</dbReference>
<feature type="transmembrane region" description="Helical" evidence="2">
    <location>
        <begin position="44"/>
        <end position="64"/>
    </location>
</feature>
<dbReference type="Gene3D" id="1.10.472.80">
    <property type="entry name" value="Ypt/Rab-GAP domain of gyp1p, domain 3"/>
    <property type="match status" value="1"/>
</dbReference>
<keyword evidence="2" id="KW-0472">Membrane</keyword>
<dbReference type="Proteomes" id="UP000281553">
    <property type="component" value="Unassembled WGS sequence"/>
</dbReference>
<dbReference type="PANTHER" id="PTHR20913">
    <property type="entry name" value="TBC1 DOMAIN FAMILY MEMBER 20/GTPASE"/>
    <property type="match status" value="1"/>
</dbReference>
<evidence type="ECO:0000313" key="5">
    <source>
        <dbReference type="Proteomes" id="UP000281553"/>
    </source>
</evidence>
<evidence type="ECO:0000259" key="3">
    <source>
        <dbReference type="PROSITE" id="PS50086"/>
    </source>
</evidence>
<organism evidence="4 5">
    <name type="scientific">Dibothriocephalus latus</name>
    <name type="common">Fish tapeworm</name>
    <name type="synonym">Diphyllobothrium latum</name>
    <dbReference type="NCBI Taxonomy" id="60516"/>
    <lineage>
        <taxon>Eukaryota</taxon>
        <taxon>Metazoa</taxon>
        <taxon>Spiralia</taxon>
        <taxon>Lophotrochozoa</taxon>
        <taxon>Platyhelminthes</taxon>
        <taxon>Cestoda</taxon>
        <taxon>Eucestoda</taxon>
        <taxon>Diphyllobothriidea</taxon>
        <taxon>Diphyllobothriidae</taxon>
        <taxon>Dibothriocephalus</taxon>
    </lineage>
</organism>